<feature type="signal peptide" evidence="1">
    <location>
        <begin position="1"/>
        <end position="35"/>
    </location>
</feature>
<feature type="chain" id="PRO_5045333919" evidence="1">
    <location>
        <begin position="36"/>
        <end position="283"/>
    </location>
</feature>
<sequence>MPSGRTSARRFRNHVAAMVLAVAATLVSGAPAPVAATGQVAPPATAPSPAPVYPITARIVARYPHDPGAFTEGLLWHDGALFESIGLEGRSEVRHVRLEDGQVLARAVLPADQFGEGLALWENSLVSLTWKTGLAHRWDAKTLKRTGSFRYTGEGWGLASDGKALIQSDGSATLRFRDPKSFAVQRELTVTANGRPVRNLNELEVIDGAIFANVWHRNYLVRIDPANGAVTGLMDLSALATEVAATDPEAVPNGIAWDPAKRRLFVTGKLWPTLFEIALDPAP</sequence>
<dbReference type="Proteomes" id="UP001380365">
    <property type="component" value="Unassembled WGS sequence"/>
</dbReference>
<organism evidence="2 3">
    <name type="scientific">Sphingomonas molluscorum</name>
    <dbReference type="NCBI Taxonomy" id="418184"/>
    <lineage>
        <taxon>Bacteria</taxon>
        <taxon>Pseudomonadati</taxon>
        <taxon>Pseudomonadota</taxon>
        <taxon>Alphaproteobacteria</taxon>
        <taxon>Sphingomonadales</taxon>
        <taxon>Sphingomonadaceae</taxon>
        <taxon>Sphingomonas</taxon>
    </lineage>
</organism>
<keyword evidence="1" id="KW-0732">Signal</keyword>
<dbReference type="PANTHER" id="PTHR31270:SF1">
    <property type="entry name" value="GLUTAMINYL-PEPTIDE CYCLOTRANSFERASE"/>
    <property type="match status" value="1"/>
</dbReference>
<reference evidence="2 3" key="1">
    <citation type="submission" date="2023-12" db="EMBL/GenBank/DDBJ databases">
        <title>Gut-associated functions are favored during microbiome assembly across C. elegans life.</title>
        <authorList>
            <person name="Zimmermann J."/>
        </authorList>
    </citation>
    <scope>NUCLEOTIDE SEQUENCE [LARGE SCALE GENOMIC DNA]</scope>
    <source>
        <strain evidence="2 3">JUb134</strain>
    </source>
</reference>
<dbReference type="SUPFAM" id="SSF63825">
    <property type="entry name" value="YWTD domain"/>
    <property type="match status" value="1"/>
</dbReference>
<dbReference type="InterPro" id="IPR007788">
    <property type="entry name" value="QCT"/>
</dbReference>
<evidence type="ECO:0000313" key="3">
    <source>
        <dbReference type="Proteomes" id="UP001380365"/>
    </source>
</evidence>
<gene>
    <name evidence="2" type="ORF">WH159_05310</name>
</gene>
<dbReference type="EMBL" id="JBBGZA010000001">
    <property type="protein sequence ID" value="MEJ5093952.1"/>
    <property type="molecule type" value="Genomic_DNA"/>
</dbReference>
<evidence type="ECO:0000256" key="1">
    <source>
        <dbReference type="SAM" id="SignalP"/>
    </source>
</evidence>
<keyword evidence="3" id="KW-1185">Reference proteome</keyword>
<dbReference type="Pfam" id="PF05096">
    <property type="entry name" value="Glu_cyclase_2"/>
    <property type="match status" value="1"/>
</dbReference>
<dbReference type="PANTHER" id="PTHR31270">
    <property type="entry name" value="GLUTAMINYL-PEPTIDE CYCLOTRANSFERASE"/>
    <property type="match status" value="1"/>
</dbReference>
<dbReference type="RefSeq" id="WP_239555307.1">
    <property type="nucleotide sequence ID" value="NZ_JBBGZA010000001.1"/>
</dbReference>
<protein>
    <submittedName>
        <fullName evidence="2">Glutaminyl-peptide cyclotransferase</fullName>
    </submittedName>
</protein>
<comment type="caution">
    <text evidence="2">The sequence shown here is derived from an EMBL/GenBank/DDBJ whole genome shotgun (WGS) entry which is preliminary data.</text>
</comment>
<accession>A0ABU8Q2J2</accession>
<proteinExistence type="predicted"/>
<name>A0ABU8Q2J2_9SPHN</name>
<evidence type="ECO:0000313" key="2">
    <source>
        <dbReference type="EMBL" id="MEJ5093952.1"/>
    </source>
</evidence>